<sequence>MAFTLDENLLSQLEAAWNGGDKPLDALANILERIGDGVRDPSLRDPLRESGILDFILKVLPTEELDLSLKRQCLRVLGNGCADCDVNRAKLVESGALRTVIRFLNDRPLLPLLLPVLYNVIVDYEPAQLQVCEAGLSKALVALLQEGSLQPGGDNDQALNLINNIFELLVSQKPEPELANPSTPAVFLTLAGGSSSGLPSLELFNGFCTVALAYLTYESLQPAFLSSASNIQHLQQAFYNACFSYENLPDADLDDLDQLKTVCTTFVTLLADLSAHPSFSELYPLSSGPNASPVSKKFLLWLSSEKFANQHLRTAACLCLGNLSRSDKASTSLVADPSVHVHTHLASLLAQALDPDQKSVPATPQLLHALLSFAKNLAIPQPNKTPLGEAFLPDLLAGAWVKTGVQPQVQFAAVSLARLLLVNSPGNVAKLCKPLAEGFKHTEKEGEVKSYFHLLMTLGARSDLEPTKIETARGAMSVVRALQAVPQEGEDKVEVVDEKDWTREAFYEVHGSLIAKHLTHLLAQGKYPALRSEVLFVLALLARSTDGGASVVMRVLNEGTETVKKLAVAITGSEDVAAGLEGECGDSGRIEEVKDEKEEEEDKPAEVTSIMEGLNLNPQQAETKPSAAAAAKDRENGLVLVAEILRAHSSELKGPRKEVFEEILKKGTELLQNDRKGN</sequence>
<dbReference type="GO" id="GO:0005085">
    <property type="term" value="F:guanyl-nucleotide exchange factor activity"/>
    <property type="evidence" value="ECO:0007669"/>
    <property type="project" value="InterPro"/>
</dbReference>
<name>A0A8S9A4T7_SORMA</name>
<dbReference type="VEuPathDB" id="FungiDB:SMAC_03273"/>
<reference evidence="1 2" key="1">
    <citation type="submission" date="2017-07" db="EMBL/GenBank/DDBJ databases">
        <title>Genome sequence of the Sordaria macrospora wild type strain R19027.</title>
        <authorList>
            <person name="Nowrousian M."/>
            <person name="Teichert I."/>
            <person name="Kueck U."/>
        </authorList>
    </citation>
    <scope>NUCLEOTIDE SEQUENCE [LARGE SCALE GENOMIC DNA]</scope>
    <source>
        <strain evidence="1 2">R19027</strain>
        <tissue evidence="1">Mycelium</tissue>
    </source>
</reference>
<dbReference type="PANTHER" id="PTHR10957">
    <property type="entry name" value="RAP1 GTPASE-GDP DISSOCIATION STIMULATOR 1"/>
    <property type="match status" value="1"/>
</dbReference>
<dbReference type="EMBL" id="NMPR01000010">
    <property type="protein sequence ID" value="KAA8635665.1"/>
    <property type="molecule type" value="Genomic_DNA"/>
</dbReference>
<evidence type="ECO:0000313" key="1">
    <source>
        <dbReference type="EMBL" id="KAA8635665.1"/>
    </source>
</evidence>
<dbReference type="Gene3D" id="1.25.10.10">
    <property type="entry name" value="Leucine-rich Repeat Variant"/>
    <property type="match status" value="2"/>
</dbReference>
<dbReference type="InterPro" id="IPR016024">
    <property type="entry name" value="ARM-type_fold"/>
</dbReference>
<dbReference type="AlphaFoldDB" id="A0A8S9A4T7"/>
<protein>
    <submittedName>
        <fullName evidence="1">Uncharacterized protein</fullName>
    </submittedName>
</protein>
<comment type="caution">
    <text evidence="1">The sequence shown here is derived from an EMBL/GenBank/DDBJ whole genome shotgun (WGS) entry which is preliminary data.</text>
</comment>
<dbReference type="InterPro" id="IPR011989">
    <property type="entry name" value="ARM-like"/>
</dbReference>
<dbReference type="SUPFAM" id="SSF48371">
    <property type="entry name" value="ARM repeat"/>
    <property type="match status" value="1"/>
</dbReference>
<gene>
    <name evidence="1" type="ORF">SMACR_03273</name>
</gene>
<dbReference type="InterPro" id="IPR040144">
    <property type="entry name" value="RAP1GDS1"/>
</dbReference>
<dbReference type="Proteomes" id="UP000433876">
    <property type="component" value="Unassembled WGS sequence"/>
</dbReference>
<evidence type="ECO:0000313" key="2">
    <source>
        <dbReference type="Proteomes" id="UP000433876"/>
    </source>
</evidence>
<organism evidence="1 2">
    <name type="scientific">Sordaria macrospora</name>
    <dbReference type="NCBI Taxonomy" id="5147"/>
    <lineage>
        <taxon>Eukaryota</taxon>
        <taxon>Fungi</taxon>
        <taxon>Dikarya</taxon>
        <taxon>Ascomycota</taxon>
        <taxon>Pezizomycotina</taxon>
        <taxon>Sordariomycetes</taxon>
        <taxon>Sordariomycetidae</taxon>
        <taxon>Sordariales</taxon>
        <taxon>Sordariaceae</taxon>
        <taxon>Sordaria</taxon>
    </lineage>
</organism>
<proteinExistence type="predicted"/>
<dbReference type="OMA" id="WRLPYGD"/>
<accession>A0A8S9A4T7</accession>